<evidence type="ECO:0000313" key="12">
    <source>
        <dbReference type="EMBL" id="KAG5263499.1"/>
    </source>
</evidence>
<comment type="caution">
    <text evidence="12">The sequence shown here is derived from an EMBL/GenBank/DDBJ whole genome shotgun (WGS) entry which is preliminary data.</text>
</comment>
<name>A0AAV6FLY0_9TELE</name>
<comment type="similarity">
    <text evidence="9">Belongs to the immunoglobulin superfamily. TIM family.</text>
</comment>
<dbReference type="InterPro" id="IPR013783">
    <property type="entry name" value="Ig-like_fold"/>
</dbReference>
<feature type="signal peptide" evidence="10">
    <location>
        <begin position="1"/>
        <end position="24"/>
    </location>
</feature>
<gene>
    <name evidence="12" type="ORF">AALO_G00265500</name>
</gene>
<dbReference type="Gene3D" id="2.60.40.10">
    <property type="entry name" value="Immunoglobulins"/>
    <property type="match status" value="2"/>
</dbReference>
<evidence type="ECO:0000313" key="13">
    <source>
        <dbReference type="Proteomes" id="UP000823561"/>
    </source>
</evidence>
<proteinExistence type="inferred from homology"/>
<evidence type="ECO:0000256" key="5">
    <source>
        <dbReference type="ARBA" id="ARBA00023136"/>
    </source>
</evidence>
<feature type="domain" description="Ig-like" evidence="11">
    <location>
        <begin position="192"/>
        <end position="288"/>
    </location>
</feature>
<protein>
    <recommendedName>
        <fullName evidence="11">Ig-like domain-containing protein</fullName>
    </recommendedName>
</protein>
<sequence length="308" mass="33087">MMNHQLCTSFTWLLLCQLTATGSAVTVYGNAGQSVTLPCKYDGKSYGSLSICWGKGLLPSLGCGDQIIQTEGSTLTTQSSPQYRLDNRHRNVGDVSLTIMNAREQDSGTYGCRVAIPGWFNDEKTHVDLRIQAAPTTTTIATTEAPITTEAPTTLVDTTTLETIVSTIQESAAELPTTTAQAVTTAEATPRPTIAGPAVTVYGYAGQSVTLPCKYDGKSYGPLSICWGKGLLPLLGCGDQIIQTEGSTLTTQSSPQYRLVNRHRNVGDVSLTIMNAREQDSGTYGCRVAIPGWFNDEKTYVNLRIQAK</sequence>
<comment type="subcellular location">
    <subcellularLocation>
        <location evidence="1">Membrane</location>
        <topology evidence="1">Single-pass type I membrane protein</topology>
    </subcellularLocation>
</comment>
<dbReference type="SMART" id="SM00409">
    <property type="entry name" value="IG"/>
    <property type="match status" value="2"/>
</dbReference>
<organism evidence="12 13">
    <name type="scientific">Alosa alosa</name>
    <name type="common">allis shad</name>
    <dbReference type="NCBI Taxonomy" id="278164"/>
    <lineage>
        <taxon>Eukaryota</taxon>
        <taxon>Metazoa</taxon>
        <taxon>Chordata</taxon>
        <taxon>Craniata</taxon>
        <taxon>Vertebrata</taxon>
        <taxon>Euteleostomi</taxon>
        <taxon>Actinopterygii</taxon>
        <taxon>Neopterygii</taxon>
        <taxon>Teleostei</taxon>
        <taxon>Clupei</taxon>
        <taxon>Clupeiformes</taxon>
        <taxon>Clupeoidei</taxon>
        <taxon>Clupeidae</taxon>
        <taxon>Alosa</taxon>
    </lineage>
</organism>
<keyword evidence="5" id="KW-0472">Membrane</keyword>
<keyword evidence="4" id="KW-1133">Transmembrane helix</keyword>
<evidence type="ECO:0000256" key="6">
    <source>
        <dbReference type="ARBA" id="ARBA00023157"/>
    </source>
</evidence>
<evidence type="ECO:0000256" key="9">
    <source>
        <dbReference type="ARBA" id="ARBA00038203"/>
    </source>
</evidence>
<keyword evidence="8" id="KW-0393">Immunoglobulin domain</keyword>
<dbReference type="Proteomes" id="UP000823561">
    <property type="component" value="Chromosome 21"/>
</dbReference>
<dbReference type="GO" id="GO:0016020">
    <property type="term" value="C:membrane"/>
    <property type="evidence" value="ECO:0007669"/>
    <property type="project" value="UniProtKB-SubCell"/>
</dbReference>
<dbReference type="SUPFAM" id="SSF48726">
    <property type="entry name" value="Immunoglobulin"/>
    <property type="match status" value="2"/>
</dbReference>
<dbReference type="InterPro" id="IPR003599">
    <property type="entry name" value="Ig_sub"/>
</dbReference>
<evidence type="ECO:0000256" key="4">
    <source>
        <dbReference type="ARBA" id="ARBA00022989"/>
    </source>
</evidence>
<accession>A0AAV6FLY0</accession>
<dbReference type="PROSITE" id="PS50835">
    <property type="entry name" value="IG_LIKE"/>
    <property type="match status" value="2"/>
</dbReference>
<evidence type="ECO:0000256" key="8">
    <source>
        <dbReference type="ARBA" id="ARBA00023319"/>
    </source>
</evidence>
<dbReference type="FunFam" id="2.60.40.10:FF:000774">
    <property type="entry name" value="Hepatitis A virus cellular receptor 1"/>
    <property type="match status" value="2"/>
</dbReference>
<evidence type="ECO:0000256" key="10">
    <source>
        <dbReference type="SAM" id="SignalP"/>
    </source>
</evidence>
<keyword evidence="6" id="KW-1015">Disulfide bond</keyword>
<evidence type="ECO:0000256" key="3">
    <source>
        <dbReference type="ARBA" id="ARBA00022729"/>
    </source>
</evidence>
<feature type="chain" id="PRO_5043854257" description="Ig-like domain-containing protein" evidence="10">
    <location>
        <begin position="25"/>
        <end position="308"/>
    </location>
</feature>
<dbReference type="EMBL" id="JADWDJ010000021">
    <property type="protein sequence ID" value="KAG5263499.1"/>
    <property type="molecule type" value="Genomic_DNA"/>
</dbReference>
<evidence type="ECO:0000259" key="11">
    <source>
        <dbReference type="PROSITE" id="PS50835"/>
    </source>
</evidence>
<evidence type="ECO:0000256" key="7">
    <source>
        <dbReference type="ARBA" id="ARBA00023180"/>
    </source>
</evidence>
<dbReference type="PANTHER" id="PTHR46608">
    <property type="entry name" value="T-CELL IMMUNOGLOBULIN AND MUCIN DOMAIN-CONTAINING PROTEIN 4"/>
    <property type="match status" value="1"/>
</dbReference>
<dbReference type="GO" id="GO:0060097">
    <property type="term" value="P:cytoskeletal rearrangement involved in phagocytosis, engulfment"/>
    <property type="evidence" value="ECO:0007669"/>
    <property type="project" value="TreeGrafter"/>
</dbReference>
<evidence type="ECO:0000256" key="2">
    <source>
        <dbReference type="ARBA" id="ARBA00022692"/>
    </source>
</evidence>
<keyword evidence="3 10" id="KW-0732">Signal</keyword>
<keyword evidence="7" id="KW-0325">Glycoprotein</keyword>
<dbReference type="InterPro" id="IPR013106">
    <property type="entry name" value="Ig_V-set"/>
</dbReference>
<dbReference type="GO" id="GO:0001786">
    <property type="term" value="F:phosphatidylserine binding"/>
    <property type="evidence" value="ECO:0007669"/>
    <property type="project" value="TreeGrafter"/>
</dbReference>
<evidence type="ECO:0000256" key="1">
    <source>
        <dbReference type="ARBA" id="ARBA00004479"/>
    </source>
</evidence>
<feature type="domain" description="Ig-like" evidence="11">
    <location>
        <begin position="32"/>
        <end position="114"/>
    </location>
</feature>
<dbReference type="InterPro" id="IPR036179">
    <property type="entry name" value="Ig-like_dom_sf"/>
</dbReference>
<dbReference type="InterPro" id="IPR007110">
    <property type="entry name" value="Ig-like_dom"/>
</dbReference>
<dbReference type="GO" id="GO:0043277">
    <property type="term" value="P:apoptotic cell clearance"/>
    <property type="evidence" value="ECO:0007669"/>
    <property type="project" value="TreeGrafter"/>
</dbReference>
<reference evidence="12" key="1">
    <citation type="submission" date="2020-10" db="EMBL/GenBank/DDBJ databases">
        <title>Chromosome-scale genome assembly of the Allis shad, Alosa alosa.</title>
        <authorList>
            <person name="Margot Z."/>
            <person name="Christophe K."/>
            <person name="Cabau C."/>
            <person name="Louis A."/>
            <person name="Berthelot C."/>
            <person name="Parey E."/>
            <person name="Roest Crollius H."/>
            <person name="Montfort J."/>
            <person name="Robinson-Rechavi M."/>
            <person name="Bucao C."/>
            <person name="Bouchez O."/>
            <person name="Gislard M."/>
            <person name="Lluch J."/>
            <person name="Milhes M."/>
            <person name="Lampietro C."/>
            <person name="Lopez Roques C."/>
            <person name="Donnadieu C."/>
            <person name="Braasch I."/>
            <person name="Desvignes T."/>
            <person name="Postlethwait J."/>
            <person name="Bobe J."/>
            <person name="Guiguen Y."/>
        </authorList>
    </citation>
    <scope>NUCLEOTIDE SEQUENCE</scope>
    <source>
        <strain evidence="12">M-15738</strain>
        <tissue evidence="12">Blood</tissue>
    </source>
</reference>
<dbReference type="Pfam" id="PF07686">
    <property type="entry name" value="V-set"/>
    <property type="match status" value="2"/>
</dbReference>
<dbReference type="AlphaFoldDB" id="A0AAV6FLY0"/>
<dbReference type="PANTHER" id="PTHR46608:SF3">
    <property type="entry name" value="T-CELL IMMUNOGLOBULIN AND MUCIN DOMAIN-CONTAINING PROTEIN 4"/>
    <property type="match status" value="1"/>
</dbReference>
<keyword evidence="13" id="KW-1185">Reference proteome</keyword>
<keyword evidence="2" id="KW-0812">Transmembrane</keyword>